<sequence length="611" mass="63434">MRFSAKFLCAVASSALLVPAAAQAQRVNRIVAFGDSYADDGNLFELGVPRQPVYPNGRFSNGTNFIDTMARILNVPVDNFAIGGAQTGNTNIVGPGIPGFAFEYQSFLAGGGPAIFPRVSGSFGPNDLAVVSIGGNDARAYELALGREPTAAQIATRVAGAPAAAAVSVAQANVGLNAIVGAGAQNLTFLAGDAGRLPEVRGTPVAAIGTAFSNSYNAGIQASLANIAASGVTVNYLDLTQIGNVVEANLSAFGLQSAGACPVACVTTNPELLDRYLFYVDQLHLTSRGFEIVGQYAVRQLEAPLTFEAQSDIGMSVANGFGQFMSGRLDLSGGPSENPLSFYLVATSASHDVADGQSSLAYDYDSIGAAAGAEYATEQAVLGLAVSYSRPEADFLSGNGRARAEAWQIGAYGKFDAGGAFAEAYAGYGFLDYSMRRRAVIDDINAQADGNSLVAGAEVGYLFRMAGAKIGPVVGVQYARATLDDYAESGDPVLTLNVGKQRASELVGFAGLEGELEADIGGLSVRPYAKLLAEKELDSSGRPILYSSTSAPLIVNSFEHEQADDDIYGRLEGGISFELSKAVALQLQASATVEHPEHDEVSGFLGFKIGF</sequence>
<dbReference type="GO" id="GO:0016788">
    <property type="term" value="F:hydrolase activity, acting on ester bonds"/>
    <property type="evidence" value="ECO:0007669"/>
    <property type="project" value="InterPro"/>
</dbReference>
<dbReference type="Gene3D" id="3.40.50.1110">
    <property type="entry name" value="SGNH hydrolase"/>
    <property type="match status" value="1"/>
</dbReference>
<feature type="signal peptide" evidence="1">
    <location>
        <begin position="1"/>
        <end position="24"/>
    </location>
</feature>
<protein>
    <recommendedName>
        <fullName evidence="2">Autotransporter domain-containing protein</fullName>
    </recommendedName>
</protein>
<dbReference type="EMBL" id="CADCWD010000083">
    <property type="protein sequence ID" value="CAA9545831.1"/>
    <property type="molecule type" value="Genomic_DNA"/>
</dbReference>
<dbReference type="Pfam" id="PF00657">
    <property type="entry name" value="Lipase_GDSL"/>
    <property type="match status" value="1"/>
</dbReference>
<evidence type="ECO:0000259" key="2">
    <source>
        <dbReference type="PROSITE" id="PS51208"/>
    </source>
</evidence>
<dbReference type="GO" id="GO:0019867">
    <property type="term" value="C:outer membrane"/>
    <property type="evidence" value="ECO:0007669"/>
    <property type="project" value="InterPro"/>
</dbReference>
<proteinExistence type="predicted"/>
<dbReference type="InterPro" id="IPR005546">
    <property type="entry name" value="Autotransporte_beta"/>
</dbReference>
<organism evidence="3">
    <name type="scientific">uncultured Sphingosinicella sp</name>
    <dbReference type="NCBI Taxonomy" id="478748"/>
    <lineage>
        <taxon>Bacteria</taxon>
        <taxon>Pseudomonadati</taxon>
        <taxon>Pseudomonadota</taxon>
        <taxon>Alphaproteobacteria</taxon>
        <taxon>Sphingomonadales</taxon>
        <taxon>Sphingosinicellaceae</taxon>
        <taxon>Sphingosinicella</taxon>
        <taxon>environmental samples</taxon>
    </lineage>
</organism>
<dbReference type="Gene3D" id="2.40.128.130">
    <property type="entry name" value="Autotransporter beta-domain"/>
    <property type="match status" value="1"/>
</dbReference>
<dbReference type="SUPFAM" id="SSF103515">
    <property type="entry name" value="Autotransporter"/>
    <property type="match status" value="1"/>
</dbReference>
<keyword evidence="1" id="KW-0732">Signal</keyword>
<dbReference type="AlphaFoldDB" id="A0A6J4UBQ4"/>
<feature type="domain" description="Autotransporter" evidence="2">
    <location>
        <begin position="333"/>
        <end position="611"/>
    </location>
</feature>
<dbReference type="InterPro" id="IPR036514">
    <property type="entry name" value="SGNH_hydro_sf"/>
</dbReference>
<gene>
    <name evidence="3" type="ORF">AVDCRST_MAG23-2545</name>
</gene>
<evidence type="ECO:0000256" key="1">
    <source>
        <dbReference type="SAM" id="SignalP"/>
    </source>
</evidence>
<dbReference type="SMART" id="SM00869">
    <property type="entry name" value="Autotransporter"/>
    <property type="match status" value="1"/>
</dbReference>
<dbReference type="SUPFAM" id="SSF52266">
    <property type="entry name" value="SGNH hydrolase"/>
    <property type="match status" value="1"/>
</dbReference>
<dbReference type="NCBIfam" id="TIGR01414">
    <property type="entry name" value="autotrans_barl"/>
    <property type="match status" value="1"/>
</dbReference>
<dbReference type="InterPro" id="IPR001087">
    <property type="entry name" value="GDSL"/>
</dbReference>
<name>A0A6J4UBQ4_9SPHN</name>
<evidence type="ECO:0000313" key="3">
    <source>
        <dbReference type="EMBL" id="CAA9545831.1"/>
    </source>
</evidence>
<dbReference type="InterPro" id="IPR006315">
    <property type="entry name" value="OM_autotransptr_brl_dom"/>
</dbReference>
<dbReference type="InterPro" id="IPR036709">
    <property type="entry name" value="Autotransporte_beta_dom_sf"/>
</dbReference>
<dbReference type="Pfam" id="PF03797">
    <property type="entry name" value="Autotransporter"/>
    <property type="match status" value="1"/>
</dbReference>
<dbReference type="PROSITE" id="PS51208">
    <property type="entry name" value="AUTOTRANSPORTER"/>
    <property type="match status" value="1"/>
</dbReference>
<accession>A0A6J4UBQ4</accession>
<feature type="chain" id="PRO_5026653489" description="Autotransporter domain-containing protein" evidence="1">
    <location>
        <begin position="25"/>
        <end position="611"/>
    </location>
</feature>
<reference evidence="3" key="1">
    <citation type="submission" date="2020-02" db="EMBL/GenBank/DDBJ databases">
        <authorList>
            <person name="Meier V. D."/>
        </authorList>
    </citation>
    <scope>NUCLEOTIDE SEQUENCE</scope>
    <source>
        <strain evidence="3">AVDCRST_MAG23</strain>
    </source>
</reference>